<feature type="non-terminal residue" evidence="1">
    <location>
        <position position="121"/>
    </location>
</feature>
<gene>
    <name evidence="1" type="ORF">ACH5RR_006447</name>
</gene>
<comment type="caution">
    <text evidence="1">The sequence shown here is derived from an EMBL/GenBank/DDBJ whole genome shotgun (WGS) entry which is preliminary data.</text>
</comment>
<accession>A0ABD3APC1</accession>
<protein>
    <submittedName>
        <fullName evidence="1">Uncharacterized protein</fullName>
    </submittedName>
</protein>
<organism evidence="1 2">
    <name type="scientific">Cinchona calisaya</name>
    <dbReference type="NCBI Taxonomy" id="153742"/>
    <lineage>
        <taxon>Eukaryota</taxon>
        <taxon>Viridiplantae</taxon>
        <taxon>Streptophyta</taxon>
        <taxon>Embryophyta</taxon>
        <taxon>Tracheophyta</taxon>
        <taxon>Spermatophyta</taxon>
        <taxon>Magnoliopsida</taxon>
        <taxon>eudicotyledons</taxon>
        <taxon>Gunneridae</taxon>
        <taxon>Pentapetalae</taxon>
        <taxon>asterids</taxon>
        <taxon>lamiids</taxon>
        <taxon>Gentianales</taxon>
        <taxon>Rubiaceae</taxon>
        <taxon>Cinchonoideae</taxon>
        <taxon>Cinchoneae</taxon>
        <taxon>Cinchona</taxon>
    </lineage>
</organism>
<dbReference type="EMBL" id="JBJUIK010000003">
    <property type="protein sequence ID" value="KAL3532926.1"/>
    <property type="molecule type" value="Genomic_DNA"/>
</dbReference>
<evidence type="ECO:0000313" key="2">
    <source>
        <dbReference type="Proteomes" id="UP001630127"/>
    </source>
</evidence>
<reference evidence="1 2" key="1">
    <citation type="submission" date="2024-11" db="EMBL/GenBank/DDBJ databases">
        <title>A near-complete genome assembly of Cinchona calisaya.</title>
        <authorList>
            <person name="Lian D.C."/>
            <person name="Zhao X.W."/>
            <person name="Wei L."/>
        </authorList>
    </citation>
    <scope>NUCLEOTIDE SEQUENCE [LARGE SCALE GENOMIC DNA]</scope>
    <source>
        <tissue evidence="1">Nenye</tissue>
    </source>
</reference>
<name>A0ABD3APC1_9GENT</name>
<proteinExistence type="predicted"/>
<keyword evidence="2" id="KW-1185">Reference proteome</keyword>
<evidence type="ECO:0000313" key="1">
    <source>
        <dbReference type="EMBL" id="KAL3532926.1"/>
    </source>
</evidence>
<dbReference type="Proteomes" id="UP001630127">
    <property type="component" value="Unassembled WGS sequence"/>
</dbReference>
<dbReference type="AlphaFoldDB" id="A0ABD3APC1"/>
<sequence length="121" mass="13186">MVVAVYNDGHIKLDSEIETKATSSGVLTRNSYLGQLLSPLDLLHYFRGLRFLGPAAEFDEARDIESADNALAQSRGVQFVEWGVIRDGSDDSGSYNKLSNGQLSLLHKLRISGVQSAMATL</sequence>